<accession>A0ABT2GQH4</accession>
<evidence type="ECO:0000313" key="2">
    <source>
        <dbReference type="Proteomes" id="UP001165584"/>
    </source>
</evidence>
<dbReference type="RefSeq" id="WP_259507369.1">
    <property type="nucleotide sequence ID" value="NZ_JANLCM010000001.1"/>
</dbReference>
<evidence type="ECO:0000313" key="1">
    <source>
        <dbReference type="EMBL" id="MCS5718467.1"/>
    </source>
</evidence>
<protein>
    <submittedName>
        <fullName evidence="1">Uncharacterized protein</fullName>
    </submittedName>
</protein>
<organism evidence="1 2">
    <name type="scientific">Herbiconiux aconitum</name>
    <dbReference type="NCBI Taxonomy" id="2970913"/>
    <lineage>
        <taxon>Bacteria</taxon>
        <taxon>Bacillati</taxon>
        <taxon>Actinomycetota</taxon>
        <taxon>Actinomycetes</taxon>
        <taxon>Micrococcales</taxon>
        <taxon>Microbacteriaceae</taxon>
        <taxon>Herbiconiux</taxon>
    </lineage>
</organism>
<gene>
    <name evidence="1" type="ORF">N1027_09985</name>
</gene>
<sequence>MKAVALKSAAADPSMGLTQMLDKGRKQTKAWKHKHVSQIRGCAKGIGVLDPTLSDRTVGFAEIVRDASAAAGVRGVFGEMVWREISGLSHPSMMRSVLSQDVEEIVDHGDGTLGAVFTSDATKGKYSVEAALLAFTNAVQLFGQRKIRPGDPHQYAAPSIVNESPGAR</sequence>
<comment type="caution">
    <text evidence="1">The sequence shown here is derived from an EMBL/GenBank/DDBJ whole genome shotgun (WGS) entry which is preliminary data.</text>
</comment>
<dbReference type="EMBL" id="JANLCM010000001">
    <property type="protein sequence ID" value="MCS5718467.1"/>
    <property type="molecule type" value="Genomic_DNA"/>
</dbReference>
<reference evidence="1" key="1">
    <citation type="submission" date="2022-08" db="EMBL/GenBank/DDBJ databases">
        <authorList>
            <person name="Deng Y."/>
            <person name="Han X.-F."/>
            <person name="Zhang Y.-Q."/>
        </authorList>
    </citation>
    <scope>NUCLEOTIDE SEQUENCE</scope>
    <source>
        <strain evidence="1">CPCC 205763</strain>
    </source>
</reference>
<name>A0ABT2GQH4_9MICO</name>
<proteinExistence type="predicted"/>
<keyword evidence="2" id="KW-1185">Reference proteome</keyword>
<dbReference type="Proteomes" id="UP001165584">
    <property type="component" value="Unassembled WGS sequence"/>
</dbReference>